<dbReference type="STRING" id="50990.A0A4R5XHL1"/>
<dbReference type="Pfam" id="PF00646">
    <property type="entry name" value="F-box"/>
    <property type="match status" value="1"/>
</dbReference>
<accession>A0A4R5XHL1</accession>
<evidence type="ECO:0000313" key="2">
    <source>
        <dbReference type="EMBL" id="TDL29936.1"/>
    </source>
</evidence>
<protein>
    <recommendedName>
        <fullName evidence="1">F-box domain-containing protein</fullName>
    </recommendedName>
</protein>
<reference evidence="2 3" key="1">
    <citation type="submission" date="2018-06" db="EMBL/GenBank/DDBJ databases">
        <title>A transcriptomic atlas of mushroom development highlights an independent origin of complex multicellularity.</title>
        <authorList>
            <consortium name="DOE Joint Genome Institute"/>
            <person name="Krizsan K."/>
            <person name="Almasi E."/>
            <person name="Merenyi Z."/>
            <person name="Sahu N."/>
            <person name="Viragh M."/>
            <person name="Koszo T."/>
            <person name="Mondo S."/>
            <person name="Kiss B."/>
            <person name="Balint B."/>
            <person name="Kues U."/>
            <person name="Barry K."/>
            <person name="Hegedus J.C."/>
            <person name="Henrissat B."/>
            <person name="Johnson J."/>
            <person name="Lipzen A."/>
            <person name="Ohm R."/>
            <person name="Nagy I."/>
            <person name="Pangilinan J."/>
            <person name="Yan J."/>
            <person name="Xiong Y."/>
            <person name="Grigoriev I.V."/>
            <person name="Hibbett D.S."/>
            <person name="Nagy L.G."/>
        </authorList>
    </citation>
    <scope>NUCLEOTIDE SEQUENCE [LARGE SCALE GENOMIC DNA]</scope>
    <source>
        <strain evidence="2 3">SZMC22713</strain>
    </source>
</reference>
<feature type="domain" description="F-box" evidence="1">
    <location>
        <begin position="386"/>
        <end position="421"/>
    </location>
</feature>
<dbReference type="EMBL" id="ML170156">
    <property type="protein sequence ID" value="TDL29936.1"/>
    <property type="molecule type" value="Genomic_DNA"/>
</dbReference>
<sequence>MGTRGLFAYRHRKKYYIKYNHWDSYPSGLGADLVDQIPTDKKSFKAWLESKRDFFDEEEERLRDEDFGDDRERGIDGFGGYYEVPSDSPPKNDLFIEWTYTIDLDDNAFTIDMEISFPLDNIPRGQHGCHWISCIGHDASGDRCLRITTPHEFAAIPSRLAPEPSPQDLAMYGKIESNLKLLPQSEWLSQPLSLSQEFALDAAAEVVKLHYFWFYLSQTFQPNRAKFHMLALGLLSIAADGLTFTPRKKYNSEDKREGLVHFASWAKETCNRPRNEFMWLRGVLVYLTSHLDVEDNRKASVGSVVSAIQELKLDYCVAVLFSINHIVVVKVVDGVVYESEVIELLAALPDPNWKERLITGLKPLIHVFRLPQFTDIAEMEPDASVSQFPTEILLQVLESTDNETYDQFSKLSKTWRGICKKYLRLGPYTIIGRDNDAFIARVANGPATRIKLFWICKGNLHKSDGIDCYEVYLKPQHVTEIRTELPTQSEVGVVGGNFVQMRLRPPRYRKSTSASDIGVVIAEEGTDLEQTMIEKVKKTMEEEVEV</sequence>
<evidence type="ECO:0000259" key="1">
    <source>
        <dbReference type="Pfam" id="PF00646"/>
    </source>
</evidence>
<proteinExistence type="predicted"/>
<dbReference type="AlphaFoldDB" id="A0A4R5XHL1"/>
<dbReference type="OrthoDB" id="3229878at2759"/>
<evidence type="ECO:0000313" key="3">
    <source>
        <dbReference type="Proteomes" id="UP000294933"/>
    </source>
</evidence>
<dbReference type="VEuPathDB" id="FungiDB:BD410DRAFT_47006"/>
<keyword evidence="3" id="KW-1185">Reference proteome</keyword>
<dbReference type="InterPro" id="IPR001810">
    <property type="entry name" value="F-box_dom"/>
</dbReference>
<dbReference type="Proteomes" id="UP000294933">
    <property type="component" value="Unassembled WGS sequence"/>
</dbReference>
<name>A0A4R5XHL1_9AGAM</name>
<organism evidence="2 3">
    <name type="scientific">Rickenella mellea</name>
    <dbReference type="NCBI Taxonomy" id="50990"/>
    <lineage>
        <taxon>Eukaryota</taxon>
        <taxon>Fungi</taxon>
        <taxon>Dikarya</taxon>
        <taxon>Basidiomycota</taxon>
        <taxon>Agaricomycotina</taxon>
        <taxon>Agaricomycetes</taxon>
        <taxon>Hymenochaetales</taxon>
        <taxon>Rickenellaceae</taxon>
        <taxon>Rickenella</taxon>
    </lineage>
</organism>
<gene>
    <name evidence="2" type="ORF">BD410DRAFT_47006</name>
</gene>